<dbReference type="InterPro" id="IPR040256">
    <property type="entry name" value="At4g02000-like"/>
</dbReference>
<feature type="domain" description="CCHC-type" evidence="3">
    <location>
        <begin position="218"/>
        <end position="231"/>
    </location>
</feature>
<dbReference type="InterPro" id="IPR025836">
    <property type="entry name" value="Zn_knuckle_CX2CX4HX4C"/>
</dbReference>
<dbReference type="PANTHER" id="PTHR31286:SF178">
    <property type="entry name" value="DUF4283 DOMAIN-CONTAINING PROTEIN"/>
    <property type="match status" value="1"/>
</dbReference>
<dbReference type="Pfam" id="PF14392">
    <property type="entry name" value="zf-CCHC_4"/>
    <property type="match status" value="1"/>
</dbReference>
<dbReference type="InterPro" id="IPR001878">
    <property type="entry name" value="Znf_CCHC"/>
</dbReference>
<dbReference type="InterPro" id="IPR025558">
    <property type="entry name" value="DUF4283"/>
</dbReference>
<organism evidence="4 5">
    <name type="scientific">Striga hermonthica</name>
    <name type="common">Purple witchweed</name>
    <name type="synonym">Buchnera hermonthica</name>
    <dbReference type="NCBI Taxonomy" id="68872"/>
    <lineage>
        <taxon>Eukaryota</taxon>
        <taxon>Viridiplantae</taxon>
        <taxon>Streptophyta</taxon>
        <taxon>Embryophyta</taxon>
        <taxon>Tracheophyta</taxon>
        <taxon>Spermatophyta</taxon>
        <taxon>Magnoliopsida</taxon>
        <taxon>eudicotyledons</taxon>
        <taxon>Gunneridae</taxon>
        <taxon>Pentapetalae</taxon>
        <taxon>asterids</taxon>
        <taxon>lamiids</taxon>
        <taxon>Lamiales</taxon>
        <taxon>Orobanchaceae</taxon>
        <taxon>Buchnereae</taxon>
        <taxon>Striga</taxon>
    </lineage>
</organism>
<dbReference type="AlphaFoldDB" id="A0A9N7R5D0"/>
<keyword evidence="5" id="KW-1185">Reference proteome</keyword>
<dbReference type="InterPro" id="IPR036691">
    <property type="entry name" value="Endo/exonu/phosph_ase_sf"/>
</dbReference>
<reference evidence="4" key="1">
    <citation type="submission" date="2019-12" db="EMBL/GenBank/DDBJ databases">
        <authorList>
            <person name="Scholes J."/>
        </authorList>
    </citation>
    <scope>NUCLEOTIDE SEQUENCE</scope>
</reference>
<comment type="caution">
    <text evidence="4">The sequence shown here is derived from an EMBL/GenBank/DDBJ whole genome shotgun (WGS) entry which is preliminary data.</text>
</comment>
<accession>A0A9N7R5D0</accession>
<keyword evidence="1" id="KW-0479">Metal-binding</keyword>
<dbReference type="PROSITE" id="PS50158">
    <property type="entry name" value="ZF_CCHC"/>
    <property type="match status" value="1"/>
</dbReference>
<dbReference type="Pfam" id="PF14111">
    <property type="entry name" value="DUF4283"/>
    <property type="match status" value="1"/>
</dbReference>
<evidence type="ECO:0000313" key="5">
    <source>
        <dbReference type="Proteomes" id="UP001153555"/>
    </source>
</evidence>
<dbReference type="SUPFAM" id="SSF56219">
    <property type="entry name" value="DNase I-like"/>
    <property type="match status" value="1"/>
</dbReference>
<feature type="non-terminal residue" evidence="4">
    <location>
        <position position="790"/>
    </location>
</feature>
<dbReference type="EMBL" id="CACSLK010009942">
    <property type="protein sequence ID" value="CAA0812281.1"/>
    <property type="molecule type" value="Genomic_DNA"/>
</dbReference>
<feature type="compositionally biased region" description="Polar residues" evidence="2">
    <location>
        <begin position="262"/>
        <end position="284"/>
    </location>
</feature>
<protein>
    <recommendedName>
        <fullName evidence="3">CCHC-type domain-containing protein</fullName>
    </recommendedName>
</protein>
<dbReference type="GO" id="GO:0003676">
    <property type="term" value="F:nucleic acid binding"/>
    <property type="evidence" value="ECO:0007669"/>
    <property type="project" value="InterPro"/>
</dbReference>
<name>A0A9N7R5D0_STRHE</name>
<dbReference type="PANTHER" id="PTHR31286">
    <property type="entry name" value="GLYCINE-RICH CELL WALL STRUCTURAL PROTEIN 1.8-LIKE"/>
    <property type="match status" value="1"/>
</dbReference>
<evidence type="ECO:0000256" key="1">
    <source>
        <dbReference type="PROSITE-ProRule" id="PRU00047"/>
    </source>
</evidence>
<evidence type="ECO:0000259" key="3">
    <source>
        <dbReference type="PROSITE" id="PS50158"/>
    </source>
</evidence>
<sequence length="790" mass="90446">FLIMADDTCNSHGDELSDRLQAFSLSDWEAKVVDIAQDDIKLSDDECRRSLFGKVIGDRPASWIGIRRAMSQIWKLNQPMEVKDLSPNYFQFIFQDVEDKKRVSAGNNWSFENQYLILREWSNGISSKHQSFRELTLWVQIHNIPLNWVSSEVGFKIGRAFKSLKNVVVASIGNHGGKLLRLLVTLDIDEPIPRVLHIRLGDQIANVMFKYEKLLNLCHYCGKIGHLDRNCARKMEDVANSSMKDRQYGDWLKAADGQRWSAGNFSDTRSSPPRESPSMAENTTAAQDISSSIPSSSNQIAQSHNVTISLAKSVVATSLISATQSLHKKADIIENNLQIVESIGMEVEKVTSIVASAPLQELQMAPYIPPLKTWKRVGSSKGRLQRASKPITHNDNLWKGNRAREDSITEEPSTDALPITQLGFDNRLALVDPVGLSGGLVLCWDSNVIIHNIKCRDFYIVVLFQINSDAPQWGVFVYCNPCRVIRGNQWEELIIDKQSWGHIWFSLGDWNDIISASEKEGGLSRNENSFLGFRNFINAMEMSEIKFEGYPFTWCNNRAAPNLVEEKMDRAFCSFDWSQLFPIVTVHNVIRSSSDHSVLLLDMGLKRQRRKSSFHFDKRWLHKEGFSEVVTRAWQIPVEGTPFFQIKEKIKNTRIALLIWSSTFQSQHQQQMAELTNKLETLNEVKTGDKWEEWINTRRELNKAHFQEELYWQQKAKHKWLREGDANTHFFHAYTLQRRKLNAITRLVSSQGTVFSSQKEIETHISDFYRSLFSTEGSWGGDTLLPLITP</sequence>
<dbReference type="Proteomes" id="UP001153555">
    <property type="component" value="Unassembled WGS sequence"/>
</dbReference>
<dbReference type="GO" id="GO:0008270">
    <property type="term" value="F:zinc ion binding"/>
    <property type="evidence" value="ECO:0007669"/>
    <property type="project" value="UniProtKB-KW"/>
</dbReference>
<evidence type="ECO:0000313" key="4">
    <source>
        <dbReference type="EMBL" id="CAA0812281.1"/>
    </source>
</evidence>
<dbReference type="Gene3D" id="3.60.10.10">
    <property type="entry name" value="Endonuclease/exonuclease/phosphatase"/>
    <property type="match status" value="1"/>
</dbReference>
<feature type="non-terminal residue" evidence="4">
    <location>
        <position position="1"/>
    </location>
</feature>
<evidence type="ECO:0000256" key="2">
    <source>
        <dbReference type="SAM" id="MobiDB-lite"/>
    </source>
</evidence>
<feature type="region of interest" description="Disordered" evidence="2">
    <location>
        <begin position="262"/>
        <end position="285"/>
    </location>
</feature>
<keyword evidence="1" id="KW-0863">Zinc-finger</keyword>
<keyword evidence="1" id="KW-0862">Zinc</keyword>
<gene>
    <name evidence="4" type="ORF">SHERM_13028</name>
</gene>
<proteinExistence type="predicted"/>
<dbReference type="OrthoDB" id="1750221at2759"/>